<evidence type="ECO:0000313" key="3">
    <source>
        <dbReference type="Proteomes" id="UP001446871"/>
    </source>
</evidence>
<protein>
    <submittedName>
        <fullName evidence="2">Uncharacterized protein</fullName>
    </submittedName>
</protein>
<evidence type="ECO:0000256" key="1">
    <source>
        <dbReference type="SAM" id="MobiDB-lite"/>
    </source>
</evidence>
<name>A0ABR1VNF4_9PEZI</name>
<gene>
    <name evidence="2" type="ORF">PG996_006129</name>
</gene>
<organism evidence="2 3">
    <name type="scientific">Apiospora saccharicola</name>
    <dbReference type="NCBI Taxonomy" id="335842"/>
    <lineage>
        <taxon>Eukaryota</taxon>
        <taxon>Fungi</taxon>
        <taxon>Dikarya</taxon>
        <taxon>Ascomycota</taxon>
        <taxon>Pezizomycotina</taxon>
        <taxon>Sordariomycetes</taxon>
        <taxon>Xylariomycetidae</taxon>
        <taxon>Amphisphaeriales</taxon>
        <taxon>Apiosporaceae</taxon>
        <taxon>Apiospora</taxon>
    </lineage>
</organism>
<dbReference type="Proteomes" id="UP001446871">
    <property type="component" value="Unassembled WGS sequence"/>
</dbReference>
<accession>A0ABR1VNF4</accession>
<proteinExistence type="predicted"/>
<evidence type="ECO:0000313" key="2">
    <source>
        <dbReference type="EMBL" id="KAK8072781.1"/>
    </source>
</evidence>
<reference evidence="2 3" key="1">
    <citation type="submission" date="2023-01" db="EMBL/GenBank/DDBJ databases">
        <title>Analysis of 21 Apiospora genomes using comparative genomics revels a genus with tremendous synthesis potential of carbohydrate active enzymes and secondary metabolites.</title>
        <authorList>
            <person name="Sorensen T."/>
        </authorList>
    </citation>
    <scope>NUCLEOTIDE SEQUENCE [LARGE SCALE GENOMIC DNA]</scope>
    <source>
        <strain evidence="2 3">CBS 83171</strain>
    </source>
</reference>
<keyword evidence="3" id="KW-1185">Reference proteome</keyword>
<feature type="region of interest" description="Disordered" evidence="1">
    <location>
        <begin position="117"/>
        <end position="139"/>
    </location>
</feature>
<sequence length="166" mass="18143">MPSREMGIVVICNAASRAKNLVSYRIMYDLLGVEESKRFDFEEKGYSKLTEVRTEVPTGRKAKPNLVDGSRKRLYPHVPEPPLLPSAALDKHTGRYRDPGYGDFIVALVCDGDDSGDGGLSESHIPGSEPPETAAKGASAACRHTQRILPCSTLCSFWNTFRATIG</sequence>
<dbReference type="EMBL" id="JAQQWM010000003">
    <property type="protein sequence ID" value="KAK8072781.1"/>
    <property type="molecule type" value="Genomic_DNA"/>
</dbReference>
<comment type="caution">
    <text evidence="2">The sequence shown here is derived from an EMBL/GenBank/DDBJ whole genome shotgun (WGS) entry which is preliminary data.</text>
</comment>